<organism evidence="7 8">
    <name type="scientific">Ophiostoma piceae (strain UAMH 11346)</name>
    <name type="common">Sap stain fungus</name>
    <dbReference type="NCBI Taxonomy" id="1262450"/>
    <lineage>
        <taxon>Eukaryota</taxon>
        <taxon>Fungi</taxon>
        <taxon>Dikarya</taxon>
        <taxon>Ascomycota</taxon>
        <taxon>Pezizomycotina</taxon>
        <taxon>Sordariomycetes</taxon>
        <taxon>Sordariomycetidae</taxon>
        <taxon>Ophiostomatales</taxon>
        <taxon>Ophiostomataceae</taxon>
        <taxon>Ophiostoma</taxon>
    </lineage>
</organism>
<evidence type="ECO:0000256" key="5">
    <source>
        <dbReference type="SAM" id="MobiDB-lite"/>
    </source>
</evidence>
<keyword evidence="3" id="KW-0288">FMN</keyword>
<dbReference type="HOGENOM" id="CLU_059021_3_0_1"/>
<evidence type="ECO:0000256" key="3">
    <source>
        <dbReference type="ARBA" id="ARBA00022643"/>
    </source>
</evidence>
<dbReference type="Proteomes" id="UP000016923">
    <property type="component" value="Unassembled WGS sequence"/>
</dbReference>
<accession>S3CE73</accession>
<dbReference type="PANTHER" id="PTHR33798:SF5">
    <property type="entry name" value="FLAVIN REDUCTASE LIKE DOMAIN-CONTAINING PROTEIN"/>
    <property type="match status" value="1"/>
</dbReference>
<comment type="similarity">
    <text evidence="4">Belongs to the flavoredoxin family.</text>
</comment>
<evidence type="ECO:0000256" key="1">
    <source>
        <dbReference type="ARBA" id="ARBA00001917"/>
    </source>
</evidence>
<name>S3CE73_OPHP1</name>
<dbReference type="OrthoDB" id="10250990at2759"/>
<dbReference type="EMBL" id="KE148146">
    <property type="protein sequence ID" value="EPE10366.1"/>
    <property type="molecule type" value="Genomic_DNA"/>
</dbReference>
<evidence type="ECO:0000256" key="4">
    <source>
        <dbReference type="ARBA" id="ARBA00038054"/>
    </source>
</evidence>
<evidence type="ECO:0000313" key="7">
    <source>
        <dbReference type="EMBL" id="EPE10366.1"/>
    </source>
</evidence>
<dbReference type="Pfam" id="PF01613">
    <property type="entry name" value="Flavin_Reduct"/>
    <property type="match status" value="1"/>
</dbReference>
<dbReference type="InterPro" id="IPR002563">
    <property type="entry name" value="Flavin_Rdtase-like_dom"/>
</dbReference>
<dbReference type="SUPFAM" id="SSF50475">
    <property type="entry name" value="FMN-binding split barrel"/>
    <property type="match status" value="1"/>
</dbReference>
<dbReference type="Gene3D" id="2.30.110.10">
    <property type="entry name" value="Electron Transport, Fmn-binding Protein, Chain A"/>
    <property type="match status" value="1"/>
</dbReference>
<keyword evidence="8" id="KW-1185">Reference proteome</keyword>
<evidence type="ECO:0000259" key="6">
    <source>
        <dbReference type="SMART" id="SM00903"/>
    </source>
</evidence>
<feature type="compositionally biased region" description="Basic and acidic residues" evidence="5">
    <location>
        <begin position="53"/>
        <end position="78"/>
    </location>
</feature>
<feature type="region of interest" description="Disordered" evidence="5">
    <location>
        <begin position="29"/>
        <end position="84"/>
    </location>
</feature>
<protein>
    <submittedName>
        <fullName evidence="7">Flavoprotein oxygenase</fullName>
    </submittedName>
</protein>
<dbReference type="eggNOG" id="ENOG502S020">
    <property type="taxonomic scope" value="Eukaryota"/>
</dbReference>
<sequence length="340" mass="37179">MFASRLITSSRYKTASVRLHQHTRPVLQRHPNPTLRTMSSSGANDAAAALEARNQHEASIKRNPHPDFKAVEASRPDWEESSTWHYTKTRSPDWQWGQGGNDGGESLAKKHVEIDPYEPGRPAVFNYKLMISAIVPRPIGFLSTMAADGTSSNLAPFSYTSMVCHDPPIFAIGITGGIATAKDTLANIASSKECVINIISEHFIEAANSTSVNAPYGVSEWGLSGLHQAPSSVIKPPRVQEAVFAAECKLYELKEFESKANPGKKSGTLVLLEGVKFWVREDAINEEKNQIDPAILRPISRLGGITYGRTTEVFEILRPDFSAVGKAPNAEELLEKASNP</sequence>
<dbReference type="SMART" id="SM00903">
    <property type="entry name" value="Flavin_Reduct"/>
    <property type="match status" value="1"/>
</dbReference>
<dbReference type="InterPro" id="IPR012349">
    <property type="entry name" value="Split_barrel_FMN-bd"/>
</dbReference>
<evidence type="ECO:0000313" key="8">
    <source>
        <dbReference type="Proteomes" id="UP000016923"/>
    </source>
</evidence>
<dbReference type="AlphaFoldDB" id="S3CE73"/>
<dbReference type="GO" id="GO:0010181">
    <property type="term" value="F:FMN binding"/>
    <property type="evidence" value="ECO:0007669"/>
    <property type="project" value="InterPro"/>
</dbReference>
<reference evidence="7 8" key="1">
    <citation type="journal article" date="2013" name="BMC Genomics">
        <title>The genome and transcriptome of the pine saprophyte Ophiostoma piceae, and a comparison with the bark beetle-associated pine pathogen Grosmannia clavigera.</title>
        <authorList>
            <person name="Haridas S."/>
            <person name="Wang Y."/>
            <person name="Lim L."/>
            <person name="Massoumi Alamouti S."/>
            <person name="Jackman S."/>
            <person name="Docking R."/>
            <person name="Robertson G."/>
            <person name="Birol I."/>
            <person name="Bohlmann J."/>
            <person name="Breuil C."/>
        </authorList>
    </citation>
    <scope>NUCLEOTIDE SEQUENCE [LARGE SCALE GENOMIC DNA]</scope>
    <source>
        <strain evidence="7 8">UAMH 11346</strain>
    </source>
</reference>
<keyword evidence="2" id="KW-0285">Flavoprotein</keyword>
<proteinExistence type="inferred from homology"/>
<comment type="cofactor">
    <cofactor evidence="1">
        <name>FMN</name>
        <dbReference type="ChEBI" id="CHEBI:58210"/>
    </cofactor>
</comment>
<dbReference type="PANTHER" id="PTHR33798">
    <property type="entry name" value="FLAVOPROTEIN OXYGENASE"/>
    <property type="match status" value="1"/>
</dbReference>
<dbReference type="VEuPathDB" id="FungiDB:F503_05461"/>
<feature type="domain" description="Flavin reductase like" evidence="6">
    <location>
        <begin position="132"/>
        <end position="290"/>
    </location>
</feature>
<evidence type="ECO:0000256" key="2">
    <source>
        <dbReference type="ARBA" id="ARBA00022630"/>
    </source>
</evidence>
<dbReference type="OMA" id="GNLIICE"/>
<feature type="compositionally biased region" description="Low complexity" evidence="5">
    <location>
        <begin position="43"/>
        <end position="52"/>
    </location>
</feature>
<gene>
    <name evidence="7" type="ORF">F503_05461</name>
</gene>